<dbReference type="EMBL" id="BTSX01000005">
    <property type="protein sequence ID" value="GMT01734.1"/>
    <property type="molecule type" value="Genomic_DNA"/>
</dbReference>
<protein>
    <submittedName>
        <fullName evidence="3">Uncharacterized protein</fullName>
    </submittedName>
</protein>
<keyword evidence="4" id="KW-1185">Reference proteome</keyword>
<reference evidence="3" key="1">
    <citation type="submission" date="2023-10" db="EMBL/GenBank/DDBJ databases">
        <title>Genome assembly of Pristionchus species.</title>
        <authorList>
            <person name="Yoshida K."/>
            <person name="Sommer R.J."/>
        </authorList>
    </citation>
    <scope>NUCLEOTIDE SEQUENCE</scope>
    <source>
        <strain evidence="3">RS0144</strain>
    </source>
</reference>
<sequence length="93" mass="10862">MSQPPYNSSWNSVDEHESQQDDQRASMEVMDSFQAVIALKNKQIELLEQENQHLRMMNGRINTIQTTLDWVTMSFSYHPRLRATPLVRPLPTC</sequence>
<dbReference type="AlphaFoldDB" id="A0AAV5U6K2"/>
<evidence type="ECO:0000256" key="2">
    <source>
        <dbReference type="SAM" id="MobiDB-lite"/>
    </source>
</evidence>
<organism evidence="3 4">
    <name type="scientific">Pristionchus entomophagus</name>
    <dbReference type="NCBI Taxonomy" id="358040"/>
    <lineage>
        <taxon>Eukaryota</taxon>
        <taxon>Metazoa</taxon>
        <taxon>Ecdysozoa</taxon>
        <taxon>Nematoda</taxon>
        <taxon>Chromadorea</taxon>
        <taxon>Rhabditida</taxon>
        <taxon>Rhabditina</taxon>
        <taxon>Diplogasteromorpha</taxon>
        <taxon>Diplogasteroidea</taxon>
        <taxon>Neodiplogasteridae</taxon>
        <taxon>Pristionchus</taxon>
    </lineage>
</organism>
<feature type="region of interest" description="Disordered" evidence="2">
    <location>
        <begin position="1"/>
        <end position="26"/>
    </location>
</feature>
<feature type="compositionally biased region" description="Polar residues" evidence="2">
    <location>
        <begin position="1"/>
        <end position="12"/>
    </location>
</feature>
<name>A0AAV5U6K2_9BILA</name>
<keyword evidence="1" id="KW-0175">Coiled coil</keyword>
<proteinExistence type="predicted"/>
<comment type="caution">
    <text evidence="3">The sequence shown here is derived from an EMBL/GenBank/DDBJ whole genome shotgun (WGS) entry which is preliminary data.</text>
</comment>
<evidence type="ECO:0000313" key="3">
    <source>
        <dbReference type="EMBL" id="GMT01734.1"/>
    </source>
</evidence>
<feature type="compositionally biased region" description="Basic and acidic residues" evidence="2">
    <location>
        <begin position="13"/>
        <end position="25"/>
    </location>
</feature>
<dbReference type="Proteomes" id="UP001432027">
    <property type="component" value="Unassembled WGS sequence"/>
</dbReference>
<evidence type="ECO:0000313" key="4">
    <source>
        <dbReference type="Proteomes" id="UP001432027"/>
    </source>
</evidence>
<feature type="coiled-coil region" evidence="1">
    <location>
        <begin position="30"/>
        <end position="57"/>
    </location>
</feature>
<gene>
    <name evidence="3" type="ORF">PENTCL1PPCAC_23908</name>
</gene>
<evidence type="ECO:0000256" key="1">
    <source>
        <dbReference type="SAM" id="Coils"/>
    </source>
</evidence>
<accession>A0AAV5U6K2</accession>